<dbReference type="PANTHER" id="PTHR31579">
    <property type="entry name" value="OS03G0796600 PROTEIN"/>
    <property type="match status" value="1"/>
</dbReference>
<dbReference type="AlphaFoldDB" id="A0A6N2NAR5"/>
<dbReference type="InterPro" id="IPR006502">
    <property type="entry name" value="PDDEXK-like"/>
</dbReference>
<dbReference type="NCBIfam" id="TIGR01615">
    <property type="entry name" value="A_thal_3542"/>
    <property type="match status" value="1"/>
</dbReference>
<accession>A0A6N2NAR5</accession>
<name>A0A6N2NAR5_SALVM</name>
<feature type="compositionally biased region" description="Basic and acidic residues" evidence="1">
    <location>
        <begin position="124"/>
        <end position="135"/>
    </location>
</feature>
<dbReference type="Pfam" id="PF04720">
    <property type="entry name" value="PDDEXK_6"/>
    <property type="match status" value="2"/>
</dbReference>
<feature type="region of interest" description="Disordered" evidence="1">
    <location>
        <begin position="124"/>
        <end position="166"/>
    </location>
</feature>
<feature type="compositionally biased region" description="Basic and acidic residues" evidence="1">
    <location>
        <begin position="142"/>
        <end position="160"/>
    </location>
</feature>
<protein>
    <recommendedName>
        <fullName evidence="3">DUF506 domain-containing protein</fullName>
    </recommendedName>
</protein>
<proteinExistence type="predicted"/>
<dbReference type="EMBL" id="CAADRP010002251">
    <property type="protein sequence ID" value="VFU64154.1"/>
    <property type="molecule type" value="Genomic_DNA"/>
</dbReference>
<organism evidence="2">
    <name type="scientific">Salix viminalis</name>
    <name type="common">Common osier</name>
    <name type="synonym">Basket willow</name>
    <dbReference type="NCBI Taxonomy" id="40686"/>
    <lineage>
        <taxon>Eukaryota</taxon>
        <taxon>Viridiplantae</taxon>
        <taxon>Streptophyta</taxon>
        <taxon>Embryophyta</taxon>
        <taxon>Tracheophyta</taxon>
        <taxon>Spermatophyta</taxon>
        <taxon>Magnoliopsida</taxon>
        <taxon>eudicotyledons</taxon>
        <taxon>Gunneridae</taxon>
        <taxon>Pentapetalae</taxon>
        <taxon>rosids</taxon>
        <taxon>fabids</taxon>
        <taxon>Malpighiales</taxon>
        <taxon>Salicaceae</taxon>
        <taxon>Saliceae</taxon>
        <taxon>Salix</taxon>
    </lineage>
</organism>
<evidence type="ECO:0008006" key="3">
    <source>
        <dbReference type="Google" id="ProtNLM"/>
    </source>
</evidence>
<evidence type="ECO:0000256" key="1">
    <source>
        <dbReference type="SAM" id="MobiDB-lite"/>
    </source>
</evidence>
<evidence type="ECO:0000313" key="2">
    <source>
        <dbReference type="EMBL" id="VFU64154.1"/>
    </source>
</evidence>
<dbReference type="PANTHER" id="PTHR31579:SF42">
    <property type="entry name" value="DUF506 FAMILY PROTEIN (DUF506)"/>
    <property type="match status" value="1"/>
</dbReference>
<gene>
    <name evidence="2" type="ORF">SVIM_LOCUS491508</name>
</gene>
<reference evidence="2" key="1">
    <citation type="submission" date="2019-03" db="EMBL/GenBank/DDBJ databases">
        <authorList>
            <person name="Mank J."/>
            <person name="Almeida P."/>
        </authorList>
    </citation>
    <scope>NUCLEOTIDE SEQUENCE</scope>
    <source>
        <strain evidence="2">78183</strain>
    </source>
</reference>
<sequence>MAKTGPTEVACGIIGERSSLSSHLEFKRGLMSHLRERGFDAGLCKSKWDKFGRHPAGNYEYVDVNVNGKRYIVERVAAAFNEASRATRLCESSGSEHCSPDRNSADLSDLVNSFIEREYADQFRAGGDDGNEKGDNNLAHQDQTDHNRPQSKNNIDHLDQDPGDMCSFSETKDMLESLLGSNEEDGDGNDRQKIRKETEVACGIIGERSSLSSHLEFKRGLMSHLRERGFDAGLCKSKWDKFGRHPAGNYEYVDVNVNGKRYIVEVFLAGEFIIARPTSNYTELLQVFPRVYIGNPEEVKKIVRLMCNAMRESMKGAGMPVAPWRRYGYMNAKWSGHYKRTTNEVSSRRKGARSDREVSHAKRVAGFEPLPVRIYHCKDDLARKGGSGVSHLTAAFRSDGIDR</sequence>